<organism evidence="1 2">
    <name type="scientific">Candidatus Uhrbacteria bacterium CG_4_9_14_0_2_um_filter_41_50</name>
    <dbReference type="NCBI Taxonomy" id="1975031"/>
    <lineage>
        <taxon>Bacteria</taxon>
        <taxon>Candidatus Uhriibacteriota</taxon>
    </lineage>
</organism>
<gene>
    <name evidence="1" type="ORF">CO057_01355</name>
</gene>
<name>A0A2M8EPN9_9BACT</name>
<accession>A0A2M8EPN9</accession>
<evidence type="ECO:0000313" key="1">
    <source>
        <dbReference type="EMBL" id="PJC24692.1"/>
    </source>
</evidence>
<dbReference type="Proteomes" id="UP000230251">
    <property type="component" value="Unassembled WGS sequence"/>
</dbReference>
<dbReference type="EMBL" id="PFSI01000022">
    <property type="protein sequence ID" value="PJC24692.1"/>
    <property type="molecule type" value="Genomic_DNA"/>
</dbReference>
<reference evidence="2" key="1">
    <citation type="submission" date="2017-09" db="EMBL/GenBank/DDBJ databases">
        <title>Depth-based differentiation of microbial function through sediment-hosted aquifers and enrichment of novel symbionts in the deep terrestrial subsurface.</title>
        <authorList>
            <person name="Probst A.J."/>
            <person name="Ladd B."/>
            <person name="Jarett J.K."/>
            <person name="Geller-Mcgrath D.E."/>
            <person name="Sieber C.M.K."/>
            <person name="Emerson J.B."/>
            <person name="Anantharaman K."/>
            <person name="Thomas B.C."/>
            <person name="Malmstrom R."/>
            <person name="Stieglmeier M."/>
            <person name="Klingl A."/>
            <person name="Woyke T."/>
            <person name="Ryan C.M."/>
            <person name="Banfield J.F."/>
        </authorList>
    </citation>
    <scope>NUCLEOTIDE SEQUENCE [LARGE SCALE GENOMIC DNA]</scope>
</reference>
<protein>
    <submittedName>
        <fullName evidence="1">Uncharacterized protein</fullName>
    </submittedName>
</protein>
<dbReference type="AlphaFoldDB" id="A0A2M8EPN9"/>
<sequence length="76" mass="8819">MAVISYTPTMTELWLNLHRKSSFQVADFIHSPKLTGYSISVLNIFQPQINPPIKLAQDILLMILKQNRRTIKIKRP</sequence>
<evidence type="ECO:0000313" key="2">
    <source>
        <dbReference type="Proteomes" id="UP000230251"/>
    </source>
</evidence>
<proteinExistence type="predicted"/>
<comment type="caution">
    <text evidence="1">The sequence shown here is derived from an EMBL/GenBank/DDBJ whole genome shotgun (WGS) entry which is preliminary data.</text>
</comment>